<dbReference type="Proteomes" id="UP000239273">
    <property type="component" value="Unassembled WGS sequence"/>
</dbReference>
<proteinExistence type="predicted"/>
<gene>
    <name evidence="1" type="ORF">BTO23_11565</name>
</gene>
<evidence type="ECO:0000313" key="1">
    <source>
        <dbReference type="EMBL" id="PQJ86774.1"/>
    </source>
</evidence>
<comment type="caution">
    <text evidence="1">The sequence shown here is derived from an EMBL/GenBank/DDBJ whole genome shotgun (WGS) entry which is preliminary data.</text>
</comment>
<evidence type="ECO:0000313" key="2">
    <source>
        <dbReference type="Proteomes" id="UP000239273"/>
    </source>
</evidence>
<sequence length="65" mass="7513">MKFGIVSLFSSTFVKVLLCVEQKSIQLNNNVLAILGGYFYTEITNIKNLVIYRVKIWFHEMKVVA</sequence>
<dbReference type="EMBL" id="MSCP01000002">
    <property type="protein sequence ID" value="PQJ86774.1"/>
    <property type="molecule type" value="Genomic_DNA"/>
</dbReference>
<reference evidence="1 2" key="1">
    <citation type="submission" date="2016-12" db="EMBL/GenBank/DDBJ databases">
        <title>Diversity of luminous bacteria.</title>
        <authorList>
            <person name="Yoshizawa S."/>
            <person name="Kogure K."/>
        </authorList>
    </citation>
    <scope>NUCLEOTIDE SEQUENCE [LARGE SCALE GENOMIC DNA]</scope>
    <source>
        <strain evidence="1 2">NBRC 105001</strain>
    </source>
</reference>
<dbReference type="AlphaFoldDB" id="A0A2S7X5X8"/>
<organism evidence="1 2">
    <name type="scientific">Aliivibrio sifiae</name>
    <dbReference type="NCBI Taxonomy" id="566293"/>
    <lineage>
        <taxon>Bacteria</taxon>
        <taxon>Pseudomonadati</taxon>
        <taxon>Pseudomonadota</taxon>
        <taxon>Gammaproteobacteria</taxon>
        <taxon>Vibrionales</taxon>
        <taxon>Vibrionaceae</taxon>
        <taxon>Aliivibrio</taxon>
    </lineage>
</organism>
<name>A0A2S7X5X8_9GAMM</name>
<protein>
    <submittedName>
        <fullName evidence="1">Uncharacterized protein</fullName>
    </submittedName>
</protein>
<accession>A0A2S7X5X8</accession>